<dbReference type="SMART" id="SM00306">
    <property type="entry name" value="HintN"/>
    <property type="match status" value="1"/>
</dbReference>
<proteinExistence type="predicted"/>
<protein>
    <submittedName>
        <fullName evidence="2">Putative terminase large subunit</fullName>
    </submittedName>
</protein>
<dbReference type="Gene3D" id="3.30.420.240">
    <property type="match status" value="1"/>
</dbReference>
<dbReference type="InterPro" id="IPR006142">
    <property type="entry name" value="INTEIN"/>
</dbReference>
<reference evidence="2 3" key="1">
    <citation type="submission" date="2019-11" db="EMBL/GenBank/DDBJ databases">
        <authorList>
            <person name="Lewis R."/>
            <person name="Clooney A.G."/>
            <person name="Stockdale S.R."/>
            <person name="Buttimer C."/>
            <person name="Draper L.A."/>
            <person name="Ross R.P."/>
            <person name="Hill C."/>
        </authorList>
    </citation>
    <scope>NUCLEOTIDE SEQUENCE [LARGE SCALE GENOMIC DNA]</scope>
</reference>
<dbReference type="Pfam" id="PF14528">
    <property type="entry name" value="LAGLIDADG_3"/>
    <property type="match status" value="1"/>
</dbReference>
<gene>
    <name evidence="2" type="ORF">N1M2_248</name>
</gene>
<dbReference type="InterPro" id="IPR036844">
    <property type="entry name" value="Hint_dom_sf"/>
</dbReference>
<dbReference type="Proteomes" id="UP000464669">
    <property type="component" value="Segment"/>
</dbReference>
<evidence type="ECO:0000313" key="2">
    <source>
        <dbReference type="EMBL" id="QGH72111.1"/>
    </source>
</evidence>
<dbReference type="InterPro" id="IPR027434">
    <property type="entry name" value="Homing_endonucl"/>
</dbReference>
<dbReference type="GO" id="GO:0016539">
    <property type="term" value="P:intein-mediated protein splicing"/>
    <property type="evidence" value="ECO:0007669"/>
    <property type="project" value="InterPro"/>
</dbReference>
<dbReference type="PRINTS" id="PR00379">
    <property type="entry name" value="INTEIN"/>
</dbReference>
<sequence length="1136" mass="130907">MEHLELAKKLLAHQGIKAGALPEYLMDDKNERNKLEDHDERIMAHYHEDSLWTLKTVRFLKDFSRYGAGVHTETTNKSFLRTAELFRQMGIKNYYFLLQINNPLIKDLDPWSEDLTDEQRMMILNECNENIWYILREVIKIGGRRFRGNRAVISFIWSCVNHIPTTILMPRQSGKAQPLDSKIRTPDGWKLMGEMEVGSKVFAHDGSVTNVVGVYPQGIKPVYKFTFADGRTCEASDEHLWKVWDAGKGHAGKWRILTTLEIIERQKELSKAKNRLSIPLVDAEQTKHKDFVIDPYVLGALIGDGCFTKDLIGFTNIDQDIVDYVNRRLPKGHKLSDCMGGKEYNVIRTNPLDKYEYRDKGDQSKRYIGKMLEEMGLLGKLSHEKFIPKEYLEGSHAQRLLLIKGLMDTDGTISEKKHVTFDTSSKQLAEDMVYLIRSVGGLASITERDTGYIKDGVKKKCRASYRVNIRHREPWLLFHTDRKLKRAEEALRGAVFNSKLAIYDVKHVRDVECQCIEVAHKDHLYVTDNFVVTHNTVGMQVLAFIMQYLLGRGFRTGLITLAAANRMQFVEALKKIRAGLPEYLTNMTYKDKDAGNALTYQAFGEDKKNTFEVRVPSGGADGAENVSRGSTFEVLLYDEPAWTKYIENIINGSGPATLTAQKEAREKGIPYFTAKATTPNSVLKEEGRYMHDDFMSSTEWRESFFDSFSETHLVKRIMKASPVKTTYPKVGMMFTHLQLGFGHAWVKETMDKLGLSWSKAKIDLLMMWTEEGMNKLFDDFTREKLAESKVEHCRNEEIGDTGLFVDWFIPEEIVEAYKHDESEFLLYGMDTSDANDRDACTLVIRRMKSGEVVGTGRYALAFLDDVTDVVKELLIRIPNSMLVIERNRAAMMIERLLITLPAYGIDPFTRIFNDIFQDPVKYKNEYRDVMEMNFKHRTKEFYLRFKGKFGFHTGPETRRQMYGFIHEAISLTGAVIRYKLLIDELIGLEVDKDGRIDHKSSGHDDLVIAWLLTYWFIKLGYNKTLYGIPQGATMIEITSLRDQGSAPQYNKAQLDLFTKIRERINLLTKELLGSDNNTLAIRIEMEIRKLSELIPKELRKTITIDEIIENAKQERSKRLIEQRSKASRFGNRSRYY</sequence>
<feature type="domain" description="DOD-type homing endonuclease" evidence="1">
    <location>
        <begin position="297"/>
        <end position="441"/>
    </location>
</feature>
<dbReference type="InterPro" id="IPR003587">
    <property type="entry name" value="Hint_dom_N"/>
</dbReference>
<keyword evidence="3" id="KW-1185">Reference proteome</keyword>
<dbReference type="SUPFAM" id="SSF51294">
    <property type="entry name" value="Hedgehog/intein (Hint) domain"/>
    <property type="match status" value="1"/>
</dbReference>
<dbReference type="GO" id="GO:0004519">
    <property type="term" value="F:endonuclease activity"/>
    <property type="evidence" value="ECO:0007669"/>
    <property type="project" value="InterPro"/>
</dbReference>
<dbReference type="SUPFAM" id="SSF55608">
    <property type="entry name" value="Homing endonucleases"/>
    <property type="match status" value="1"/>
</dbReference>
<dbReference type="Gene3D" id="3.10.28.10">
    <property type="entry name" value="Homing endonucleases"/>
    <property type="match status" value="1"/>
</dbReference>
<evidence type="ECO:0000259" key="1">
    <source>
        <dbReference type="PROSITE" id="PS50819"/>
    </source>
</evidence>
<evidence type="ECO:0000313" key="3">
    <source>
        <dbReference type="Proteomes" id="UP000464669"/>
    </source>
</evidence>
<organism evidence="2 3">
    <name type="scientific">Klebsiella phage N1M2</name>
    <dbReference type="NCBI Taxonomy" id="2664939"/>
    <lineage>
        <taxon>Viruses</taxon>
        <taxon>Duplodnaviria</taxon>
        <taxon>Heunggongvirae</taxon>
        <taxon>Uroviricota</taxon>
        <taxon>Caudoviricetes</taxon>
        <taxon>Chimalliviridae</taxon>
        <taxon>Nimduovirus</taxon>
        <taxon>Nimduovirus N1M2</taxon>
    </lineage>
</organism>
<accession>A0A6B7ZG44</accession>
<dbReference type="InterPro" id="IPR004860">
    <property type="entry name" value="LAGLIDADG_dom"/>
</dbReference>
<name>A0A6B7ZG44_9CAUD</name>
<dbReference type="InterPro" id="IPR004042">
    <property type="entry name" value="Intein_endonuc_central"/>
</dbReference>
<dbReference type="EMBL" id="MN642089">
    <property type="protein sequence ID" value="QGH72111.1"/>
    <property type="molecule type" value="Genomic_DNA"/>
</dbReference>
<dbReference type="PROSITE" id="PS50819">
    <property type="entry name" value="INTEIN_ENDONUCLEASE"/>
    <property type="match status" value="1"/>
</dbReference>